<reference evidence="5" key="2">
    <citation type="submission" date="2025-09" db="UniProtKB">
        <authorList>
            <consortium name="Ensembl"/>
        </authorList>
    </citation>
    <scope>IDENTIFICATION</scope>
</reference>
<feature type="compositionally biased region" description="Basic and acidic residues" evidence="3">
    <location>
        <begin position="2273"/>
        <end position="2292"/>
    </location>
</feature>
<feature type="compositionally biased region" description="Acidic residues" evidence="3">
    <location>
        <begin position="2697"/>
        <end position="2710"/>
    </location>
</feature>
<feature type="region of interest" description="Disordered" evidence="3">
    <location>
        <begin position="4987"/>
        <end position="5013"/>
    </location>
</feature>
<dbReference type="PANTHER" id="PTHR23348">
    <property type="entry name" value="PERIAXIN/AHNAK"/>
    <property type="match status" value="1"/>
</dbReference>
<feature type="region of interest" description="Disordered" evidence="3">
    <location>
        <begin position="1585"/>
        <end position="1605"/>
    </location>
</feature>
<dbReference type="GeneTree" id="ENSGT00940000163336"/>
<feature type="compositionally biased region" description="Polar residues" evidence="3">
    <location>
        <begin position="559"/>
        <end position="576"/>
    </location>
</feature>
<keyword evidence="6" id="KW-1185">Reference proteome</keyword>
<accession>A0A8C5QK92</accession>
<evidence type="ECO:0000256" key="1">
    <source>
        <dbReference type="ARBA" id="ARBA00004123"/>
    </source>
</evidence>
<feature type="region of interest" description="Disordered" evidence="3">
    <location>
        <begin position="3341"/>
        <end position="3360"/>
    </location>
</feature>
<evidence type="ECO:0000259" key="4">
    <source>
        <dbReference type="PROSITE" id="PS50106"/>
    </source>
</evidence>
<dbReference type="InterPro" id="IPR036034">
    <property type="entry name" value="PDZ_sf"/>
</dbReference>
<dbReference type="GO" id="GO:0005737">
    <property type="term" value="C:cytoplasm"/>
    <property type="evidence" value="ECO:0007669"/>
    <property type="project" value="TreeGrafter"/>
</dbReference>
<feature type="compositionally biased region" description="Basic and acidic residues" evidence="3">
    <location>
        <begin position="3341"/>
        <end position="3354"/>
    </location>
</feature>
<feature type="compositionally biased region" description="Basic residues" evidence="3">
    <location>
        <begin position="1503"/>
        <end position="1512"/>
    </location>
</feature>
<feature type="region of interest" description="Disordered" evidence="3">
    <location>
        <begin position="16"/>
        <end position="56"/>
    </location>
</feature>
<reference evidence="5" key="1">
    <citation type="submission" date="2025-08" db="UniProtKB">
        <authorList>
            <consortium name="Ensembl"/>
        </authorList>
    </citation>
    <scope>IDENTIFICATION</scope>
</reference>
<dbReference type="PANTHER" id="PTHR23348:SF42">
    <property type="entry name" value="PERIAXIN"/>
    <property type="match status" value="1"/>
</dbReference>
<feature type="compositionally biased region" description="Basic and acidic residues" evidence="3">
    <location>
        <begin position="2711"/>
        <end position="2725"/>
    </location>
</feature>
<feature type="compositionally biased region" description="Basic and acidic residues" evidence="3">
    <location>
        <begin position="4629"/>
        <end position="4655"/>
    </location>
</feature>
<dbReference type="PROSITE" id="PS50106">
    <property type="entry name" value="PDZ"/>
    <property type="match status" value="1"/>
</dbReference>
<feature type="compositionally biased region" description="Basic and acidic residues" evidence="3">
    <location>
        <begin position="759"/>
        <end position="786"/>
    </location>
</feature>
<feature type="region of interest" description="Disordered" evidence="3">
    <location>
        <begin position="5146"/>
        <end position="5256"/>
    </location>
</feature>
<dbReference type="Ensembl" id="ENSLLET00000040536.1">
    <property type="protein sequence ID" value="ENSLLEP00000038982.1"/>
    <property type="gene ID" value="ENSLLEG00000024744.1"/>
</dbReference>
<dbReference type="InterPro" id="IPR001478">
    <property type="entry name" value="PDZ"/>
</dbReference>
<feature type="region of interest" description="Disordered" evidence="3">
    <location>
        <begin position="1496"/>
        <end position="1536"/>
    </location>
</feature>
<comment type="subcellular location">
    <subcellularLocation>
        <location evidence="1">Nucleus</location>
    </subcellularLocation>
</comment>
<dbReference type="Gene3D" id="2.30.42.10">
    <property type="match status" value="1"/>
</dbReference>
<dbReference type="InterPro" id="IPR052082">
    <property type="entry name" value="Myelin_sheath_structural"/>
</dbReference>
<feature type="region of interest" description="Disordered" evidence="3">
    <location>
        <begin position="2063"/>
        <end position="2095"/>
    </location>
</feature>
<feature type="compositionally biased region" description="Polar residues" evidence="3">
    <location>
        <begin position="5153"/>
        <end position="5195"/>
    </location>
</feature>
<evidence type="ECO:0000313" key="6">
    <source>
        <dbReference type="Proteomes" id="UP000694569"/>
    </source>
</evidence>
<feature type="compositionally biased region" description="Basic and acidic residues" evidence="3">
    <location>
        <begin position="4598"/>
        <end position="4618"/>
    </location>
</feature>
<dbReference type="GO" id="GO:0005634">
    <property type="term" value="C:nucleus"/>
    <property type="evidence" value="ECO:0007669"/>
    <property type="project" value="UniProtKB-SubCell"/>
</dbReference>
<feature type="compositionally biased region" description="Basic and acidic residues" evidence="3">
    <location>
        <begin position="1877"/>
        <end position="1893"/>
    </location>
</feature>
<feature type="region of interest" description="Disordered" evidence="3">
    <location>
        <begin position="401"/>
        <end position="423"/>
    </location>
</feature>
<feature type="compositionally biased region" description="Polar residues" evidence="3">
    <location>
        <begin position="4290"/>
        <end position="4307"/>
    </location>
</feature>
<feature type="region of interest" description="Disordered" evidence="3">
    <location>
        <begin position="4280"/>
        <end position="4307"/>
    </location>
</feature>
<evidence type="ECO:0000256" key="3">
    <source>
        <dbReference type="SAM" id="MobiDB-lite"/>
    </source>
</evidence>
<feature type="domain" description="PDZ" evidence="4">
    <location>
        <begin position="107"/>
        <end position="176"/>
    </location>
</feature>
<feature type="compositionally biased region" description="Acidic residues" evidence="3">
    <location>
        <begin position="29"/>
        <end position="44"/>
    </location>
</feature>
<dbReference type="Proteomes" id="UP000694569">
    <property type="component" value="Unplaced"/>
</dbReference>
<feature type="compositionally biased region" description="Basic residues" evidence="3">
    <location>
        <begin position="226"/>
        <end position="239"/>
    </location>
</feature>
<organism evidence="5 6">
    <name type="scientific">Leptobrachium leishanense</name>
    <name type="common">Leishan spiny toad</name>
    <dbReference type="NCBI Taxonomy" id="445787"/>
    <lineage>
        <taxon>Eukaryota</taxon>
        <taxon>Metazoa</taxon>
        <taxon>Chordata</taxon>
        <taxon>Craniata</taxon>
        <taxon>Vertebrata</taxon>
        <taxon>Euteleostomi</taxon>
        <taxon>Amphibia</taxon>
        <taxon>Batrachia</taxon>
        <taxon>Anura</taxon>
        <taxon>Pelobatoidea</taxon>
        <taxon>Megophryidae</taxon>
        <taxon>Leptobrachium</taxon>
    </lineage>
</organism>
<feature type="compositionally biased region" description="Basic and acidic residues" evidence="3">
    <location>
        <begin position="2063"/>
        <end position="2082"/>
    </location>
</feature>
<dbReference type="SUPFAM" id="SSF50156">
    <property type="entry name" value="PDZ domain-like"/>
    <property type="match status" value="1"/>
</dbReference>
<sequence length="5273" mass="591547">MCDCFHLFLPNWQGSPASVSNKPLKPEEPDGDEEEDDTSIDMEIESVRPRPQGSSPVYEYAINEYNMDTGDSSQYADSEHSSSIRKTSFIRTSHPFTKMSDLEEPMEVTLNTEVDICASGFTIVGGGQEGITVSQVLKESTHSNIFCVKEGDQLLSATIYFDNITHEDALRILQHSEPYRVQFELKRKLGKEERIKLHSAIQIKKEKTTEGEDIAATLEKTESSKTVRKREHKKKRSKKDRISWPKFQSITSTRFVGPRRSRSTSETNEEDTQDTSSKMTETFYDDDNIFITQKHSKQYQQRYPETEIHSRKSRVGEQIADVKSKIFSEPYKRIKEKRSLDSSVNVKVDHHDIPKTHIKKDLSLQSEIVSEKEAGKIKDNRKDKISGVEVIIVKEKNLPSPCKVSPIPRRDQSTSSETLKTQMGTMEVKTQKRLQHLEAGSQDHLSMFIDVPHLKEEAEGKQGKKELYIIDKERAYSVPAHMDNIHVNENELRGSHSISHTKESEVSVQDNVIKSNLPLKISETDGVNNRISETGNKIDPFPGSIQMPSFGISEGVEPNSGTTTVQEKTTDQQQEVSGWKLHMPIIKMPKLPKLHRKSFRSAYTKQSNLESENNLERVDYDGQNDALISGVANHSLDIKSGNAEPTLLSFEDRYLIDSKIDQCVLLTTDNVTPTLDTQVSGPEIPYLETGKSTFPHDGVVLDLKTKYMPIQYRATIQDLQNDQPNKESLYIKEDRPVFPVTELNQQIIELVSYEDIPSEETKTLSDEQNKDIKEAGEIKSTNKDGSYKMPKFKVPSFGPFTRKVPESSEGEKGIKAPSKKTSDEIKDTGEEDYDSSIVIHTETEKRFDKKSKIKLPKLGVSLPKIQFQSGQYIVSEPEHYSNGDEIQNIGTFKFISEDQDTWSDDLDRERDKNVSGTQETDIQSQKIREETYPVTFPHFQMPTFGLVKLSGNDDYAKSETEDIQKSETEASVDEKSIDLPVSYIDIPENYYQKDKDPSCWEIKKPLIKIPVLSLRDQKTDTLPCIDNSVQKDQSDSFVEIPEKEKEKQTSHFKLPTIKLPSLSLTISKPRSINIAEEANNQNLQEMSQDDLTKSHTVTKEIESIKTNIIQRGSINIGEPISKSKIEDYSLQSGLNIDTISDLTDVSSDQIKSEKVTRHSTEIINSLHKEHDRVKTDIGSKITTSSKDILDGQSLIEDVAEKGILEEEKGVSFPHFRMPKFTAFLSETGDDSSGDLHEGLSLNVSATGSTGSVEEPQQTRPSVLKNEHPRVMPILEIFSPFKKLSAPNKKASDIRSEGTCEQSLIVEGNLETHKETSAEKDITLSEINVMLLKERGSPFVSEQYTLGQETAQKNIYQDMSKSGIENYQTQIETEVKHHIIDIKGVDLDHEITQGKEKNKKAILSQMEGSDADFSSDVEEEESLLGNEILVSEEKSVEKGSLSKIYLKGYLPKIKMPKLEIIKASKEKKTEIEYSQEDKNYDKGQIKMEDTMITTLSEESERKTGKMKKHKKKNTRIEKLARSGSGEKVPSKDISTSELQQLTHESYKKDLAYQTENKITIEKQETEIEPSKEETFVKFSEQIIETTEVKQDSSKGESSVEDEQRVKESSAWTIQLPSIKLPFFSKRETKAKRDDSESKKIIHKEESKITILEKKAEQEVKEEPITKSEEIAKITDMKQEESTIEIKKKSVATEEEPSAKVIIFPTLKIPQFGTFEFKREDDSPDVMTDTRMAETQKEVTEIQSAKTETVKISTVNTMHISTSIIPGLEGASVDSETKHTDEEMESSELNVQLIEGHMPLDTKAEKTDVLLFDIKDQRTEVRDILLKSEVVLIEKPDVKVVETTQEQLVFNNKELVLPESMNIEKTTMKETILIQNEEESVKNMEESKVQGQDDKETLEEDDLKSEETEKTTTTEVSVKTKGKVKKHKKKIARAEKTIHRVISPQDETVSPIEEKDTSKTDVTLLAPQSQDEITPKNQETEHERRKVETSVDFSKLIIEKTKVKQDISTVEANVEDEKQEKESSAWTILSPSIRLPFFSKSETKAEKDTSKSKEIIIEEESKITISEEKSEQEAKEESLTKSEEIAEINDTTQEESTIEIEKRSVLIEEEPSAEVITFPTLNVPQFGTFEFRGEVDFVDSPDIMIETGTAKTQEEVTEIRSALTETVKISKIKTMQISTSIITDQEGTSVDSKEDIETSKVETPEKIFQTTEVKQDISTVEASVEDEKQVKESSAWTIQLPLVKLPFFSKTDTKGKGDPRTTKDILIEEDSKIMKSEDKAEPKAKVESVAKSEETAEVSGTKQEESTIEIEKKSVVIEEPSAEVITFPTMKMPQFGTFELISEVESPDVITETGTAESQKEVTETQSALTETVKISTVKTMHISTSIITDKEGTSVDSKEDIETSKVETPVEFSEQIIETTEVKQDISTVEASVGDEKQVEESSAWTIQMPSVKLPFFTKTDSKAEDKAEPEAKEQSLTKSDEIGEVSATKQEKSTIEIETKSVVTEEPFAEVITFPTMKVPQFGTFELISEVESPDIITETGTAESQKEVTEIQSALTETVKISTVKTMYTSTSIIPGLEGASVDSETKHAEEGMESSEVRVQLIEEHIPLVTEAEETDVLAVAKEDQGTEIQDILIKSEVILIEKPDGKVVEKTQEQRTSMVLPESLVIEKTTSKATTPIQEEVDRVTENEEIKAQEEDDEFTLEEEELKVEETEKTTPTEESIKTKGKVKKHRKKITRVEKTVHRVNSPPDETASALIEKDVSKFEVKLEKHEMDVKLLAPQSQDDIATENQDTEIERMKVQTSLEFSKQIIETTEVKEDISTVVVGVEDEKQGKEPSAWTIQMPSIKFPFFTKSEAKVEKDTSKSKEIIFEESKITISEEKAEPEAKEESLTKFEEIAEITGAKQKEPTIEIEKKSVVIELEPSAEAVTFPTMKVPQFGTFELISEVDSPDIKTETGTAESQKEVTEIQPALTKTVKISTVKTMHISTSIITDQEGTSVDSKEDIETSNFQTPVEFSEEIIETIEVKQDISTVEASVENENQVEVSSAWTSQLPSVKLPFFSTTDSKAEGDPRRSKEIIIEEDSKIIISEGKAEPEANEESVTKSEEIAEITGTKQEESTTEIEKKSVVIKLEPSAEAVTFPTIKVSQFGTFELISEVDSPDVMTGTGTAESQKEVTEIQSAITERVKTSKVKTIHISTSIIPGLEGASLDTETKHAEEGMESSELKVQLIEGHIPLDTKAEETDVLAVDKEDQRTEVQDILNKSEVVLIEKPDVKVVETTQEQQTQLVLPESLVIEKTTTKATTLIKEEVDRVTEKEEIKAQEEDDEFTLEEEELKIEETEKTKPTEESVKPKGKVKKHRKKITRVEKTVHRVISPQDETVSPLIEKDVSTFEVKLEKHEMDVKLLAPQSQDDITTENQETEIERRKVETFVEFSKQIIETAEVKQDISTVEASVEDEKQVKESSAWTFQLPSIKFPFFSKSETKAETHTRKSKEIIFEEESKITISEEKAEPEAKEESVTKSEETEEVTETKQEESTIEIEKKPVVIELEPSGEAITFPTIKVPQFGTFELISEVDSPDVMIEKGTAESQKEMTEIQSAITERVKISTVKTMHISTSIITEQEGTSVDSKEDIKTSKVETPVEFSEQIIETTEVKQDISTVEASVENEKQVEASSAWTIQLPSVKLPFFSKTDTKVEDPRTSKEIIIEEDSKIMILEDKAEPEAKVESVTKSEEIAEITGTKQEESTTEIEKKYVVIEEEPSAEAITFPTIKVPQFGTFELKGEVDLVDPSDVMTGTGTAETQNEMTEIQSAITETINISTDKTMHISTSIITEQEGTAVDSKQEIETSKVETPVEFSEQIIETTEVKQDISTVEARVKDENQIREASAWTVQLQSFKIPLFSKTETKVDGYSNDSKNIINEKESKISILEEKTDPEVKEEIETSQLETSVEFSEQITETTEVKQDISTVEASAEGEKQVKESSAWKIQMPSIKFPFFSKSDNKAERDTSEFKDIKIKSDSKIHILEAKIDLEAESVTKSGEIAELSETKEEESTIEIEKKSVVIVEDPSAEAITFSAKKIPRSSILGFTRKVDFIETPDVLTQIGTPEIQKVVTEFQSAVSETVQISADKTMHISTSITTDLEGTSVDSEEKADRVATEEAETIKFATKVEGDTSEYKDIRIEESKVTVSKQTPEISTKAPGGKESILSKKIAEILDVLQVVSTMEIEKETVAIPDDLSAVTITFPTINVPQFGTSEFRKEMEFVDSQNVLKESGTAETKEETTRINSATTEMPQTSTTKSLHISTSILTDLEDSSQNLDRMEFSSTYSPPSVGINVIEERINITEKGIKPLFHVEGQAENSIDGGVVETNTNTSVNRFKNDKQTYYTSHLDYNLTQEDISAHSFHVQSNISVDNRTSRPKAPRLSISIHEESISIADDEINTIEHESTENIFHVAVNENAPQPVESFIDKDEKLGFEAESHSMDPLKMTAMGDFLIQERTDVTSWDNVEKSEARSSNVAYLFDNTESNKTMETGLEMSPEHKTGRIVFPRYSTPTLSISVREESICMEDDDSVRKKLEFFTDDVNTELASSEERFTVKSREGEADTSDDNKIDSSSSNVVLLSKEDIVHKPDEQDALKTKGDADAPDEKRKSLFKMPAFKIPSLTLMGKKEKSVDDADKTSEKIDTNLPIKKMVDISSAEITPNPEQLTDEIKTEVDTDGGTSILAVVTKEERPKFRMPKFELFKPSTKGSTDRSSVSTEETGNRTVGTEDDGSLVLTSLSKYQGSTDTKQFGLSPDILFEGTEEHHYEEPVKIEFPYFKMPAISVMTSKEVEKQNESSTEDPDINFTSIQARSLDFEKDKTTINLDNVETSEHKIKPGKKTRSGFKLSFLKGKTPHQSSSVDVENIDITAHRETADFVVLDYDLSRVGEMQAADINCVANQATLIEKDLLQADNTGETQQELGFSNDQQQPQQEENINKEAMEANTTTESTSKTITDEDKTRESRKISEVKAQIYGIQSVLDSQVIVSSDLKAKPKELRSESTEKLDTVTKEYEGEGDSEMNTAIAGKVITFSSEIVKQYEITSSETKTPALGFSLLKIKLPEAHSNVNAQVQGSLDSADTLNMEDKVTIPGTEEELVKHTEEMKATQTATATASVLQIESSEQHTTVTQSKDTGNLEASGSEDSSLDPTKIKEESDQTAAPKLPGRFLSWLPSFGSTSVEEAESQKDVEEEQLQEATQSETVPKEKSSWFKLPKLGFSTSKDQNK</sequence>
<feature type="region of interest" description="Disordered" evidence="3">
    <location>
        <begin position="3510"/>
        <end position="3541"/>
    </location>
</feature>
<feature type="compositionally biased region" description="Basic and acidic residues" evidence="3">
    <location>
        <begin position="803"/>
        <end position="828"/>
    </location>
</feature>
<feature type="compositionally biased region" description="Basic and acidic residues" evidence="3">
    <location>
        <begin position="2460"/>
        <end position="2481"/>
    </location>
</feature>
<feature type="compositionally biased region" description="Basic and acidic residues" evidence="3">
    <location>
        <begin position="5002"/>
        <end position="5013"/>
    </location>
</feature>
<feature type="region of interest" description="Disordered" evidence="3">
    <location>
        <begin position="2273"/>
        <end position="2304"/>
    </location>
</feature>
<feature type="region of interest" description="Disordered" evidence="3">
    <location>
        <begin position="2460"/>
        <end position="2495"/>
    </location>
</feature>
<feature type="region of interest" description="Disordered" evidence="3">
    <location>
        <begin position="759"/>
        <end position="828"/>
    </location>
</feature>
<feature type="region of interest" description="Disordered" evidence="3">
    <location>
        <begin position="295"/>
        <end position="315"/>
    </location>
</feature>
<proteinExistence type="predicted"/>
<name>A0A8C5QK92_9ANUR</name>
<feature type="region of interest" description="Disordered" evidence="3">
    <location>
        <begin position="4598"/>
        <end position="4655"/>
    </location>
</feature>
<evidence type="ECO:0000256" key="2">
    <source>
        <dbReference type="ARBA" id="ARBA00023242"/>
    </source>
</evidence>
<feature type="region of interest" description="Disordered" evidence="3">
    <location>
        <begin position="558"/>
        <end position="577"/>
    </location>
</feature>
<feature type="compositionally biased region" description="Polar residues" evidence="3">
    <location>
        <begin position="4754"/>
        <end position="4773"/>
    </location>
</feature>
<feature type="region of interest" description="Disordered" evidence="3">
    <location>
        <begin position="1876"/>
        <end position="1919"/>
    </location>
</feature>
<feature type="compositionally biased region" description="Polar residues" evidence="3">
    <location>
        <begin position="413"/>
        <end position="423"/>
    </location>
</feature>
<evidence type="ECO:0000313" key="5">
    <source>
        <dbReference type="Ensembl" id="ENSLLEP00000038982.1"/>
    </source>
</evidence>
<dbReference type="OrthoDB" id="447516at2759"/>
<dbReference type="GO" id="GO:0032287">
    <property type="term" value="P:peripheral nervous system myelin maintenance"/>
    <property type="evidence" value="ECO:0007669"/>
    <property type="project" value="TreeGrafter"/>
</dbReference>
<feature type="region of interest" description="Disordered" evidence="3">
    <location>
        <begin position="2694"/>
        <end position="2730"/>
    </location>
</feature>
<keyword evidence="2" id="KW-0539">Nucleus</keyword>
<dbReference type="GO" id="GO:0043484">
    <property type="term" value="P:regulation of RNA splicing"/>
    <property type="evidence" value="ECO:0007669"/>
    <property type="project" value="TreeGrafter"/>
</dbReference>
<protein>
    <recommendedName>
        <fullName evidence="4">PDZ domain-containing protein</fullName>
    </recommendedName>
</protein>
<feature type="region of interest" description="Disordered" evidence="3">
    <location>
        <begin position="4750"/>
        <end position="4778"/>
    </location>
</feature>
<feature type="region of interest" description="Disordered" evidence="3">
    <location>
        <begin position="221"/>
        <end position="279"/>
    </location>
</feature>